<gene>
    <name evidence="1" type="ORF">FBUS_04911</name>
</gene>
<dbReference type="Proteomes" id="UP000728185">
    <property type="component" value="Unassembled WGS sequence"/>
</dbReference>
<evidence type="ECO:0000313" key="1">
    <source>
        <dbReference type="EMBL" id="KAA0195973.1"/>
    </source>
</evidence>
<name>A0A8E0S3J8_9TREM</name>
<dbReference type="Gene3D" id="1.10.238.10">
    <property type="entry name" value="EF-hand"/>
    <property type="match status" value="3"/>
</dbReference>
<feature type="non-terminal residue" evidence="1">
    <location>
        <position position="1"/>
    </location>
</feature>
<sequence>NRSVSQIVTNAYSEQDNQTSVAIEPRADFLRPSLHMIIDRIKFAVHRRGIRVMDFFIDYDKLRHDTVTEHQFACALLLAVGKEAQLSREELQMIINYYRRKDNPDLVAYRDFCRQIDSPFHTLDLEKDPLKEPVTPSRGMLSRGLAKLDEADEQRVSNLLDKIRSQVEKRRILTYPYFRDYDLGSTCTQVITPGQFSRVLHFLGVEISPEDCRYLCQKFADPTTGDVSYRIFCQAIDSWFDAENSVNEEVAEKNQSNVNDGIRPEIGETKTGQQVSRCDWSSLIDPDLRSAGDNLPVDALIDRIRHLALTYRLPLKPWFQDFDPLRSGQMTPTQFERCLTAAGLTRLHFHDLTPAQIKTLIKAYASPKDPKRVNWAKFVEDVDSGKYIRSMIQGNFICMFLFTLPELETKPMVRVLPQETFLQPKPGTADWSSVSDEIRENYERSMATLRRKILERRMLLLPDFEAFDKSHRGYVSPKNFRQLVLMFNFPLNSAEIDAILARHTNDEGFDYRGFLQELDPPVPSEQIYQYPKRLEELQKTNIYGKERKEMEPIIYDTEGVLELLKAQVFRRRIRLSEWFRDQDQLNHGYMPRITFRRCLGVLPLQVNETGLSAIEDRYKGPKPETVDWRAFCAEIEHVFQTPDLEKDPLKQPETYVPDSMVKQNFLSLETAQVADRAVLKVADQVRQRRLQLLPLFHDFDETHRYTVSQNQFRRVLMALDLADLVTEKEWSCLYCKYRHPIGVIDNINYQAFVDDVYTAAGIDPRIP</sequence>
<dbReference type="InterPro" id="IPR011992">
    <property type="entry name" value="EF-hand-dom_pair"/>
</dbReference>
<organism evidence="1 2">
    <name type="scientific">Fasciolopsis buskii</name>
    <dbReference type="NCBI Taxonomy" id="27845"/>
    <lineage>
        <taxon>Eukaryota</taxon>
        <taxon>Metazoa</taxon>
        <taxon>Spiralia</taxon>
        <taxon>Lophotrochozoa</taxon>
        <taxon>Platyhelminthes</taxon>
        <taxon>Trematoda</taxon>
        <taxon>Digenea</taxon>
        <taxon>Plagiorchiida</taxon>
        <taxon>Echinostomata</taxon>
        <taxon>Echinostomatoidea</taxon>
        <taxon>Fasciolidae</taxon>
        <taxon>Fasciolopsis</taxon>
    </lineage>
</organism>
<comment type="caution">
    <text evidence="1">The sequence shown here is derived from an EMBL/GenBank/DDBJ whole genome shotgun (WGS) entry which is preliminary data.</text>
</comment>
<proteinExistence type="predicted"/>
<dbReference type="InterPro" id="IPR052603">
    <property type="entry name" value="EFCB6"/>
</dbReference>
<protein>
    <submittedName>
        <fullName evidence="1">Uncharacterized protein</fullName>
    </submittedName>
</protein>
<reference evidence="1" key="1">
    <citation type="submission" date="2019-05" db="EMBL/GenBank/DDBJ databases">
        <title>Annotation for the trematode Fasciolopsis buski.</title>
        <authorList>
            <person name="Choi Y.-J."/>
        </authorList>
    </citation>
    <scope>NUCLEOTIDE SEQUENCE</scope>
    <source>
        <strain evidence="1">HT</strain>
        <tissue evidence="1">Whole worm</tissue>
    </source>
</reference>
<dbReference type="PANTHER" id="PTHR20875:SF0">
    <property type="entry name" value="GH12158P"/>
    <property type="match status" value="1"/>
</dbReference>
<dbReference type="EMBL" id="LUCM01003315">
    <property type="protein sequence ID" value="KAA0195973.1"/>
    <property type="molecule type" value="Genomic_DNA"/>
</dbReference>
<keyword evidence="2" id="KW-1185">Reference proteome</keyword>
<dbReference type="OrthoDB" id="272072at2759"/>
<dbReference type="PANTHER" id="PTHR20875">
    <property type="entry name" value="EF-HAND CALCIUM-BINDING DOMAIN-CONTAINING PROTEIN 6-RELATED"/>
    <property type="match status" value="1"/>
</dbReference>
<accession>A0A8E0S3J8</accession>
<dbReference type="SUPFAM" id="SSF47473">
    <property type="entry name" value="EF-hand"/>
    <property type="match status" value="3"/>
</dbReference>
<evidence type="ECO:0000313" key="2">
    <source>
        <dbReference type="Proteomes" id="UP000728185"/>
    </source>
</evidence>
<dbReference type="AlphaFoldDB" id="A0A8E0S3J8"/>